<accession>A0A9E2NP16</accession>
<comment type="caution">
    <text evidence="2">The sequence shown here is derived from an EMBL/GenBank/DDBJ whole genome shotgun (WGS) entry which is preliminary data.</text>
</comment>
<gene>
    <name evidence="2" type="ORF">H9791_08815</name>
</gene>
<keyword evidence="1" id="KW-0732">Signal</keyword>
<reference evidence="2" key="2">
    <citation type="submission" date="2021-04" db="EMBL/GenBank/DDBJ databases">
        <authorList>
            <person name="Gilroy R."/>
        </authorList>
    </citation>
    <scope>NUCLEOTIDE SEQUENCE</scope>
    <source>
        <strain evidence="2">B3-3758</strain>
    </source>
</reference>
<feature type="chain" id="PRO_5038411249" evidence="1">
    <location>
        <begin position="25"/>
        <end position="67"/>
    </location>
</feature>
<reference evidence="2" key="1">
    <citation type="journal article" date="2021" name="PeerJ">
        <title>Extensive microbial diversity within the chicken gut microbiome revealed by metagenomics and culture.</title>
        <authorList>
            <person name="Gilroy R."/>
            <person name="Ravi A."/>
            <person name="Getino M."/>
            <person name="Pursley I."/>
            <person name="Horton D.L."/>
            <person name="Alikhan N.F."/>
            <person name="Baker D."/>
            <person name="Gharbi K."/>
            <person name="Hall N."/>
            <person name="Watson M."/>
            <person name="Adriaenssens E.M."/>
            <person name="Foster-Nyarko E."/>
            <person name="Jarju S."/>
            <person name="Secka A."/>
            <person name="Antonio M."/>
            <person name="Oren A."/>
            <person name="Chaudhuri R.R."/>
            <person name="La Ragione R."/>
            <person name="Hildebrand F."/>
            <person name="Pallen M.J."/>
        </authorList>
    </citation>
    <scope>NUCLEOTIDE SEQUENCE</scope>
    <source>
        <strain evidence="2">B3-3758</strain>
    </source>
</reference>
<organism evidence="2 3">
    <name type="scientific">Candidatus Bacteroides intestinipullorum</name>
    <dbReference type="NCBI Taxonomy" id="2838471"/>
    <lineage>
        <taxon>Bacteria</taxon>
        <taxon>Pseudomonadati</taxon>
        <taxon>Bacteroidota</taxon>
        <taxon>Bacteroidia</taxon>
        <taxon>Bacteroidales</taxon>
        <taxon>Bacteroidaceae</taxon>
        <taxon>Bacteroides</taxon>
    </lineage>
</organism>
<evidence type="ECO:0000313" key="2">
    <source>
        <dbReference type="EMBL" id="MBU3814590.1"/>
    </source>
</evidence>
<evidence type="ECO:0000256" key="1">
    <source>
        <dbReference type="SAM" id="SignalP"/>
    </source>
</evidence>
<sequence length="67" mass="7583">MKAIKCLCSFVLLAVCGAFMTLHAQTYDQLWKQVAQAEKKSLPQTVIKLTGQIYRKGLQERNAPQML</sequence>
<feature type="signal peptide" evidence="1">
    <location>
        <begin position="1"/>
        <end position="24"/>
    </location>
</feature>
<protein>
    <submittedName>
        <fullName evidence="2">Uncharacterized protein</fullName>
    </submittedName>
</protein>
<name>A0A9E2NP16_9BACE</name>
<dbReference type="EMBL" id="JAHLFO010000119">
    <property type="protein sequence ID" value="MBU3814590.1"/>
    <property type="molecule type" value="Genomic_DNA"/>
</dbReference>
<feature type="non-terminal residue" evidence="2">
    <location>
        <position position="67"/>
    </location>
</feature>
<evidence type="ECO:0000313" key="3">
    <source>
        <dbReference type="Proteomes" id="UP000824236"/>
    </source>
</evidence>
<dbReference type="Proteomes" id="UP000824236">
    <property type="component" value="Unassembled WGS sequence"/>
</dbReference>
<proteinExistence type="predicted"/>
<dbReference type="AlphaFoldDB" id="A0A9E2NP16"/>